<organism evidence="1 2">
    <name type="scientific">Corallococcus exercitus</name>
    <dbReference type="NCBI Taxonomy" id="2316736"/>
    <lineage>
        <taxon>Bacteria</taxon>
        <taxon>Pseudomonadati</taxon>
        <taxon>Myxococcota</taxon>
        <taxon>Myxococcia</taxon>
        <taxon>Myxococcales</taxon>
        <taxon>Cystobacterineae</taxon>
        <taxon>Myxococcaceae</taxon>
        <taxon>Corallococcus</taxon>
    </lineage>
</organism>
<dbReference type="EMBL" id="JABFJW010000497">
    <property type="protein sequence ID" value="NOK14581.1"/>
    <property type="molecule type" value="Genomic_DNA"/>
</dbReference>
<evidence type="ECO:0000313" key="2">
    <source>
        <dbReference type="Proteomes" id="UP000528460"/>
    </source>
</evidence>
<dbReference type="AlphaFoldDB" id="A0A7Y4K0D6"/>
<protein>
    <submittedName>
        <fullName evidence="1">RNA polymerase subunit sigma-70</fullName>
    </submittedName>
</protein>
<feature type="non-terminal residue" evidence="1">
    <location>
        <position position="65"/>
    </location>
</feature>
<reference evidence="1 2" key="1">
    <citation type="submission" date="2020-05" db="EMBL/GenBank/DDBJ databases">
        <authorList>
            <person name="Whitworth D."/>
        </authorList>
    </citation>
    <scope>NUCLEOTIDE SEQUENCE [LARGE SCALE GENOMIC DNA]</scope>
    <source>
        <strain evidence="1 2">CA046A</strain>
    </source>
</reference>
<gene>
    <name evidence="1" type="ORF">HNS30_36740</name>
</gene>
<comment type="caution">
    <text evidence="1">The sequence shown here is derived from an EMBL/GenBank/DDBJ whole genome shotgun (WGS) entry which is preliminary data.</text>
</comment>
<dbReference type="Proteomes" id="UP000528460">
    <property type="component" value="Unassembled WGS sequence"/>
</dbReference>
<evidence type="ECO:0000313" key="1">
    <source>
        <dbReference type="EMBL" id="NOK14581.1"/>
    </source>
</evidence>
<name>A0A7Y4K0D6_9BACT</name>
<accession>A0A7Y4K0D6</accession>
<proteinExistence type="predicted"/>
<sequence length="65" mass="6978">MSQVPALAATFLSHTKTRFVPPSPEDLAALDALLSRAWEDAQARWPGVALPAASFVTHVAERLPP</sequence>